<dbReference type="STRING" id="234267.Acid_6389"/>
<sequence length="788" mass="85639">MSSPSPANSAGALESLVRRLRVFPDLTGFEWFGVPQAITSSPTPGASETRKLLRDAVTTCLYENFYCTGIAMPHRDRSLRERSNRYSRFVQSVLNANSTRVAWSPTKVLRVTESAVVTSLGDVSIYTDRTSRLLNTLDGRPIPPDAASPFPSAVKVGARSWTLSASPGFILMIGRLELTGGQGAFHRVYWNLNPTGAAEFVAAATHNLNRLRIPFRLKLLAEPRHYDLRLDRAIVYVNLRAAKAREALAETYRQISHHLSEGVPAMTCTIAPGLAVAEDPGDGTSFGMHRCRLIAEGFVRSAENALTAPTDVLAQVERVFAHNGINLDRPHHRREIDDAYTVDFARLLDRTPSPKSIQADAAPDVPPEVSWLSIADTIGRQVAADAFWSGDRCQWMGGEMDRSNQVVFRTLSGNLYGGVAGIGHFLAELAYRTQRDELAATALGAMRQALVTAEPDGPGGLYDGTLGTVLTATRAARALGDSKLLEQASAMARRLAARTPERGPDLLNGLAGQIVGFLILADLVPDHGFRCRAIEVGGLLVESAEYADTGCSWSNPLIESTANLTGLSHGTTGIAVALAELWRSTGDRAFFDAAAGAIAYEDAAFSEKHSNWPDYRLSRDGTKHLRYTNFWCHGAPGIILGRLRLSQLMGLREPPPHLAIAMESFRRAVEINAHRRGVNFSLCHGVAGNTEILRETSRFEPAGAAWQQRAAETADACWRAGAGFYTTSRVWPCGDIGDNPSMMLGRSGIGYAYLRLHDGSVPSILAMDPTAWGSNSLLPISRLNRRSR</sequence>
<dbReference type="eggNOG" id="COG4403">
    <property type="taxonomic scope" value="Bacteria"/>
</dbReference>
<accession>Q01SQ5</accession>
<evidence type="ECO:0000256" key="1">
    <source>
        <dbReference type="PIRSR" id="PIRSR607822-1"/>
    </source>
</evidence>
<dbReference type="AlphaFoldDB" id="Q01SQ5"/>
<dbReference type="EMBL" id="CP000473">
    <property type="protein sequence ID" value="ABJ87315.1"/>
    <property type="molecule type" value="Genomic_DNA"/>
</dbReference>
<proteinExistence type="predicted"/>
<dbReference type="Gene3D" id="1.50.10.20">
    <property type="match status" value="1"/>
</dbReference>
<dbReference type="PRINTS" id="PR01950">
    <property type="entry name" value="LANCSUPER"/>
</dbReference>
<organism evidence="2">
    <name type="scientific">Solibacter usitatus (strain Ellin6076)</name>
    <dbReference type="NCBI Taxonomy" id="234267"/>
    <lineage>
        <taxon>Bacteria</taxon>
        <taxon>Pseudomonadati</taxon>
        <taxon>Acidobacteriota</taxon>
        <taxon>Terriglobia</taxon>
        <taxon>Bryobacterales</taxon>
        <taxon>Solibacteraceae</taxon>
        <taxon>Candidatus Solibacter</taxon>
    </lineage>
</organism>
<feature type="binding site" evidence="1">
    <location>
        <position position="632"/>
    </location>
    <ligand>
        <name>Zn(2+)</name>
        <dbReference type="ChEBI" id="CHEBI:29105"/>
    </ligand>
</feature>
<dbReference type="InterPro" id="IPR040871">
    <property type="entry name" value="HopA1"/>
</dbReference>
<name>Q01SQ5_SOLUE</name>
<dbReference type="GO" id="GO:0031179">
    <property type="term" value="P:peptide modification"/>
    <property type="evidence" value="ECO:0007669"/>
    <property type="project" value="InterPro"/>
</dbReference>
<evidence type="ECO:0000313" key="2">
    <source>
        <dbReference type="EMBL" id="ABJ87315.1"/>
    </source>
</evidence>
<dbReference type="InterPro" id="IPR007822">
    <property type="entry name" value="LANC-like"/>
</dbReference>
<feature type="binding site" evidence="1">
    <location>
        <position position="684"/>
    </location>
    <ligand>
        <name>Zn(2+)</name>
        <dbReference type="ChEBI" id="CHEBI:29105"/>
    </ligand>
</feature>
<dbReference type="InParanoid" id="Q01SQ5"/>
<dbReference type="GO" id="GO:0046872">
    <property type="term" value="F:metal ion binding"/>
    <property type="evidence" value="ECO:0007669"/>
    <property type="project" value="UniProtKB-KW"/>
</dbReference>
<reference evidence="2" key="1">
    <citation type="submission" date="2006-10" db="EMBL/GenBank/DDBJ databases">
        <title>Complete sequence of Solibacter usitatus Ellin6076.</title>
        <authorList>
            <consortium name="US DOE Joint Genome Institute"/>
            <person name="Copeland A."/>
            <person name="Lucas S."/>
            <person name="Lapidus A."/>
            <person name="Barry K."/>
            <person name="Detter J.C."/>
            <person name="Glavina del Rio T."/>
            <person name="Hammon N."/>
            <person name="Israni S."/>
            <person name="Dalin E."/>
            <person name="Tice H."/>
            <person name="Pitluck S."/>
            <person name="Thompson L.S."/>
            <person name="Brettin T."/>
            <person name="Bruce D."/>
            <person name="Han C."/>
            <person name="Tapia R."/>
            <person name="Gilna P."/>
            <person name="Schmutz J."/>
            <person name="Larimer F."/>
            <person name="Land M."/>
            <person name="Hauser L."/>
            <person name="Kyrpides N."/>
            <person name="Mikhailova N."/>
            <person name="Janssen P.H."/>
            <person name="Kuske C.R."/>
            <person name="Richardson P."/>
        </authorList>
    </citation>
    <scope>NUCLEOTIDE SEQUENCE</scope>
    <source>
        <strain evidence="2">Ellin6076</strain>
    </source>
</reference>
<gene>
    <name evidence="2" type="ordered locus">Acid_6389</name>
</gene>
<dbReference type="SUPFAM" id="SSF158745">
    <property type="entry name" value="LanC-like"/>
    <property type="match status" value="1"/>
</dbReference>
<feature type="binding site" evidence="1">
    <location>
        <position position="683"/>
    </location>
    <ligand>
        <name>Zn(2+)</name>
        <dbReference type="ChEBI" id="CHEBI:29105"/>
    </ligand>
</feature>
<protein>
    <submittedName>
        <fullName evidence="2">Lanthionine synthetase C family protein</fullName>
    </submittedName>
</protein>
<dbReference type="Pfam" id="PF05147">
    <property type="entry name" value="LANC_like"/>
    <property type="match status" value="1"/>
</dbReference>
<dbReference type="Pfam" id="PF17914">
    <property type="entry name" value="HopA1"/>
    <property type="match status" value="1"/>
</dbReference>
<dbReference type="HOGENOM" id="CLU_355968_0_0_0"/>
<keyword evidence="1" id="KW-0862">Zinc</keyword>
<keyword evidence="1" id="KW-0479">Metal-binding</keyword>
<dbReference type="KEGG" id="sus:Acid_6389"/>
<dbReference type="SMART" id="SM01260">
    <property type="entry name" value="LANC_like"/>
    <property type="match status" value="1"/>
</dbReference>